<dbReference type="GO" id="GO:0047938">
    <property type="term" value="F:glucose-6-phosphate 1-epimerase activity"/>
    <property type="evidence" value="ECO:0007669"/>
    <property type="project" value="UniProtKB-UniRule"/>
</dbReference>
<organism evidence="6 7">
    <name type="scientific">Comamonas serinivorans</name>
    <dbReference type="NCBI Taxonomy" id="1082851"/>
    <lineage>
        <taxon>Bacteria</taxon>
        <taxon>Pseudomonadati</taxon>
        <taxon>Pseudomonadota</taxon>
        <taxon>Betaproteobacteria</taxon>
        <taxon>Burkholderiales</taxon>
        <taxon>Comamonadaceae</taxon>
        <taxon>Comamonas</taxon>
    </lineage>
</organism>
<sequence>MAADTITHQGLAAVRHRLETGDTVIASLHGGQVLSWVPGEGGERLFLSDKQVFGADAAIRGGVPICFPQFNERGNLPKHGFARRANWTLEQETGDGFVLLLRDSAATHSIWPERFELRLQVALAPQVLKLSLSVHNPGPREWSFAAALHSYWRTRDVTQVTLGGLAGTRCWDARADRRFIEDSAQIHFGQLAQQGFDRVYTVASEGCEAKPLTLAHEHGRPRLTLTQSDNLHEAVVWNPGQAEAARLADMPAEGWRHMLCVEAARIDEPVRLAPGQRWTAWQHLRFEA</sequence>
<dbReference type="GO" id="GO:0005975">
    <property type="term" value="P:carbohydrate metabolic process"/>
    <property type="evidence" value="ECO:0007669"/>
    <property type="project" value="InterPro"/>
</dbReference>
<name>A0A1Y0ELF4_9BURK</name>
<comment type="similarity">
    <text evidence="2 4">Belongs to the glucose-6-phosphate 1-epimerase family.</text>
</comment>
<dbReference type="GO" id="GO:0030246">
    <property type="term" value="F:carbohydrate binding"/>
    <property type="evidence" value="ECO:0007669"/>
    <property type="project" value="UniProtKB-UniRule"/>
</dbReference>
<feature type="active site" evidence="5">
    <location>
        <position position="262"/>
    </location>
</feature>
<evidence type="ECO:0000256" key="5">
    <source>
        <dbReference type="PIRSR" id="PIRSR016020-1"/>
    </source>
</evidence>
<evidence type="ECO:0000256" key="3">
    <source>
        <dbReference type="ARBA" id="ARBA00023235"/>
    </source>
</evidence>
<evidence type="ECO:0000256" key="2">
    <source>
        <dbReference type="ARBA" id="ARBA00005866"/>
    </source>
</evidence>
<evidence type="ECO:0000313" key="6">
    <source>
        <dbReference type="EMBL" id="ARU04474.1"/>
    </source>
</evidence>
<dbReference type="PIRSF" id="PIRSF016020">
    <property type="entry name" value="PHexose_mutarotase"/>
    <property type="match status" value="1"/>
</dbReference>
<reference evidence="6 7" key="1">
    <citation type="submission" date="2017-05" db="EMBL/GenBank/DDBJ databases">
        <authorList>
            <person name="Song R."/>
            <person name="Chenine A.L."/>
            <person name="Ruprecht R.M."/>
        </authorList>
    </citation>
    <scope>NUCLEOTIDE SEQUENCE [LARGE SCALE GENOMIC DNA]</scope>
    <source>
        <strain evidence="6 7">DSM 26136</strain>
    </source>
</reference>
<proteinExistence type="inferred from homology"/>
<dbReference type="InterPro" id="IPR011013">
    <property type="entry name" value="Gal_mutarotase_sf_dom"/>
</dbReference>
<evidence type="ECO:0000256" key="4">
    <source>
        <dbReference type="PIRNR" id="PIRNR016020"/>
    </source>
</evidence>
<evidence type="ECO:0000256" key="1">
    <source>
        <dbReference type="ARBA" id="ARBA00001096"/>
    </source>
</evidence>
<dbReference type="InterPro" id="IPR025532">
    <property type="entry name" value="G6P_1-epimerase"/>
</dbReference>
<comment type="catalytic activity">
    <reaction evidence="1">
        <text>alpha-D-glucose 6-phosphate = beta-D-glucose 6-phosphate</text>
        <dbReference type="Rhea" id="RHEA:16249"/>
        <dbReference type="ChEBI" id="CHEBI:58225"/>
        <dbReference type="ChEBI" id="CHEBI:58247"/>
        <dbReference type="EC" id="5.1.3.15"/>
    </reaction>
</comment>
<evidence type="ECO:0000313" key="7">
    <source>
        <dbReference type="Proteomes" id="UP000196138"/>
    </source>
</evidence>
<dbReference type="OrthoDB" id="9790727at2"/>
<protein>
    <recommendedName>
        <fullName evidence="4">Putative glucose-6-phosphate 1-epimerase</fullName>
        <ecNumber evidence="4">5.1.3.15</ecNumber>
    </recommendedName>
</protein>
<dbReference type="PANTHER" id="PTHR11122:SF13">
    <property type="entry name" value="GLUCOSE-6-PHOSPHATE 1-EPIMERASE"/>
    <property type="match status" value="1"/>
</dbReference>
<dbReference type="Gene3D" id="2.70.98.10">
    <property type="match status" value="1"/>
</dbReference>
<feature type="active site" evidence="5">
    <location>
        <position position="149"/>
    </location>
</feature>
<accession>A0A1Y0ELF4</accession>
<dbReference type="RefSeq" id="WP_087279117.1">
    <property type="nucleotide sequence ID" value="NZ_CP021455.1"/>
</dbReference>
<dbReference type="PANTHER" id="PTHR11122">
    <property type="entry name" value="APOSPORY-ASSOCIATED PROTEIN C-RELATED"/>
    <property type="match status" value="1"/>
</dbReference>
<dbReference type="EMBL" id="CP021455">
    <property type="protein sequence ID" value="ARU04474.1"/>
    <property type="molecule type" value="Genomic_DNA"/>
</dbReference>
<keyword evidence="3 4" id="KW-0413">Isomerase</keyword>
<dbReference type="AlphaFoldDB" id="A0A1Y0ELF4"/>
<dbReference type="InterPro" id="IPR014718">
    <property type="entry name" value="GH-type_carb-bd"/>
</dbReference>
<keyword evidence="7" id="KW-1185">Reference proteome</keyword>
<dbReference type="SUPFAM" id="SSF74650">
    <property type="entry name" value="Galactose mutarotase-like"/>
    <property type="match status" value="1"/>
</dbReference>
<dbReference type="InterPro" id="IPR008183">
    <property type="entry name" value="Aldose_1/G6P_1-epimerase"/>
</dbReference>
<dbReference type="GO" id="GO:0005737">
    <property type="term" value="C:cytoplasm"/>
    <property type="evidence" value="ECO:0007669"/>
    <property type="project" value="TreeGrafter"/>
</dbReference>
<dbReference type="Proteomes" id="UP000196138">
    <property type="component" value="Chromosome"/>
</dbReference>
<gene>
    <name evidence="6" type="ORF">CCO03_07115</name>
</gene>
<dbReference type="Pfam" id="PF01263">
    <property type="entry name" value="Aldose_epim"/>
    <property type="match status" value="1"/>
</dbReference>
<dbReference type="KEGG" id="cser:CCO03_07115"/>
<dbReference type="CDD" id="cd09020">
    <property type="entry name" value="D-hex-6-P-epi_like"/>
    <property type="match status" value="1"/>
</dbReference>
<dbReference type="EC" id="5.1.3.15" evidence="4"/>